<evidence type="ECO:0000313" key="6">
    <source>
        <dbReference type="Proteomes" id="UP001195963"/>
    </source>
</evidence>
<dbReference type="PANTHER" id="PTHR24141">
    <property type="entry name" value="2-5A-DEPENDENT RIBONUCLEASE"/>
    <property type="match status" value="1"/>
</dbReference>
<comment type="caution">
    <text evidence="5">The sequence shown here is derived from an EMBL/GenBank/DDBJ whole genome shotgun (WGS) entry which is preliminary data.</text>
</comment>
<reference evidence="5 6" key="1">
    <citation type="submission" date="2021-07" db="EMBL/GenBank/DDBJ databases">
        <title>Shewanella sp. nov, isolated from SCS.</title>
        <authorList>
            <person name="Cao W.R."/>
        </authorList>
    </citation>
    <scope>NUCLEOTIDE SEQUENCE [LARGE SCALE GENOMIC DNA]</scope>
    <source>
        <strain evidence="5 6">NR704-98</strain>
    </source>
</reference>
<sequence length="268" mass="30094">MRFKRTFTLGLSLLLGLFSACHFSAIAREDTNMKAELFFEPKMVQLLKSIQTDDINTAKQLIAEGEDLNVLGDEGITPLLWLITQTNDLKATQRALDLGADPNFSDGNGDNAVNFVTRDYASEWLKMLLEAGGNPNSIDSDGQPAMFDAIGGENWDNINTLLEYGADVNLKDRSGSNSALYPTYIMKYEFAYFFLLKGADPYIYDDTGSDLAWSVYEPIEDEIIAPDSFNYPWVMKIKQHLIEQGVKFPPPTPQEVRAMWEKNGRPAH</sequence>
<keyword evidence="1" id="KW-0677">Repeat</keyword>
<dbReference type="SUPFAM" id="SSF48403">
    <property type="entry name" value="Ankyrin repeat"/>
    <property type="match status" value="1"/>
</dbReference>
<dbReference type="SMART" id="SM00248">
    <property type="entry name" value="ANK"/>
    <property type="match status" value="4"/>
</dbReference>
<evidence type="ECO:0000256" key="2">
    <source>
        <dbReference type="ARBA" id="ARBA00023043"/>
    </source>
</evidence>
<keyword evidence="6" id="KW-1185">Reference proteome</keyword>
<evidence type="ECO:0000313" key="5">
    <source>
        <dbReference type="EMBL" id="MBW8185429.1"/>
    </source>
</evidence>
<name>A0ABS7E6W5_9GAMM</name>
<dbReference type="Gene3D" id="1.25.40.20">
    <property type="entry name" value="Ankyrin repeat-containing domain"/>
    <property type="match status" value="1"/>
</dbReference>
<dbReference type="PROSITE" id="PS51257">
    <property type="entry name" value="PROKAR_LIPOPROTEIN"/>
    <property type="match status" value="1"/>
</dbReference>
<dbReference type="PANTHER" id="PTHR24141:SF1">
    <property type="entry name" value="2-5A-DEPENDENT RIBONUCLEASE"/>
    <property type="match status" value="1"/>
</dbReference>
<dbReference type="Pfam" id="PF12796">
    <property type="entry name" value="Ank_2"/>
    <property type="match status" value="1"/>
</dbReference>
<proteinExistence type="predicted"/>
<organism evidence="5 6">
    <name type="scientific">Shewanella nanhaiensis</name>
    <dbReference type="NCBI Taxonomy" id="2864872"/>
    <lineage>
        <taxon>Bacteria</taxon>
        <taxon>Pseudomonadati</taxon>
        <taxon>Pseudomonadota</taxon>
        <taxon>Gammaproteobacteria</taxon>
        <taxon>Alteromonadales</taxon>
        <taxon>Shewanellaceae</taxon>
        <taxon>Shewanella</taxon>
    </lineage>
</organism>
<dbReference type="InterPro" id="IPR002110">
    <property type="entry name" value="Ankyrin_rpt"/>
</dbReference>
<gene>
    <name evidence="5" type="ORF">K0625_17375</name>
</gene>
<evidence type="ECO:0000256" key="1">
    <source>
        <dbReference type="ARBA" id="ARBA00022737"/>
    </source>
</evidence>
<evidence type="ECO:0008006" key="7">
    <source>
        <dbReference type="Google" id="ProtNLM"/>
    </source>
</evidence>
<evidence type="ECO:0000256" key="4">
    <source>
        <dbReference type="SAM" id="SignalP"/>
    </source>
</evidence>
<protein>
    <recommendedName>
        <fullName evidence="7">Ankyrin repeat domain-containing protein</fullName>
    </recommendedName>
</protein>
<accession>A0ABS7E6W5</accession>
<feature type="repeat" description="ANK" evidence="3">
    <location>
        <begin position="141"/>
        <end position="173"/>
    </location>
</feature>
<dbReference type="PROSITE" id="PS50088">
    <property type="entry name" value="ANK_REPEAT"/>
    <property type="match status" value="1"/>
</dbReference>
<evidence type="ECO:0000256" key="3">
    <source>
        <dbReference type="PROSITE-ProRule" id="PRU00023"/>
    </source>
</evidence>
<dbReference type="EMBL" id="JAHZST010000014">
    <property type="protein sequence ID" value="MBW8185429.1"/>
    <property type="molecule type" value="Genomic_DNA"/>
</dbReference>
<keyword evidence="2 3" id="KW-0040">ANK repeat</keyword>
<keyword evidence="4" id="KW-0732">Signal</keyword>
<feature type="signal peptide" evidence="4">
    <location>
        <begin position="1"/>
        <end position="27"/>
    </location>
</feature>
<dbReference type="InterPro" id="IPR036770">
    <property type="entry name" value="Ankyrin_rpt-contain_sf"/>
</dbReference>
<dbReference type="Proteomes" id="UP001195963">
    <property type="component" value="Unassembled WGS sequence"/>
</dbReference>
<feature type="chain" id="PRO_5045482624" description="Ankyrin repeat domain-containing protein" evidence="4">
    <location>
        <begin position="28"/>
        <end position="268"/>
    </location>
</feature>